<gene>
    <name evidence="2" type="ORF">FHG71_08660</name>
</gene>
<dbReference type="InterPro" id="IPR031321">
    <property type="entry name" value="UCP012641"/>
</dbReference>
<dbReference type="InterPro" id="IPR011201">
    <property type="entry name" value="Zinc-ribbon_6_bact"/>
</dbReference>
<protein>
    <recommendedName>
        <fullName evidence="1">Zinc-ribbon domain-containing protein</fullName>
    </recommendedName>
</protein>
<reference evidence="2 3" key="1">
    <citation type="submission" date="2019-06" db="EMBL/GenBank/DDBJ databases">
        <authorList>
            <person name="Jiang L."/>
        </authorList>
    </citation>
    <scope>NUCLEOTIDE SEQUENCE [LARGE SCALE GENOMIC DNA]</scope>
    <source>
        <strain evidence="2 3">YIM 48858</strain>
    </source>
</reference>
<evidence type="ECO:0000259" key="1">
    <source>
        <dbReference type="Pfam" id="PF10005"/>
    </source>
</evidence>
<accession>A0A5C4NHD2</accession>
<proteinExistence type="predicted"/>
<dbReference type="EMBL" id="VDFV01000008">
    <property type="protein sequence ID" value="TNC72446.1"/>
    <property type="molecule type" value="Genomic_DNA"/>
</dbReference>
<feature type="domain" description="Zinc-ribbon" evidence="1">
    <location>
        <begin position="4"/>
        <end position="77"/>
    </location>
</feature>
<comment type="caution">
    <text evidence="2">The sequence shown here is derived from an EMBL/GenBank/DDBJ whole genome shotgun (WGS) entry which is preliminary data.</text>
</comment>
<sequence>MRRFACPTCQADLFFGNLSCLRCGTEVAYDPQALALVTVRGRTPCANRESIDCNWLAAAEGALCASCAMTTVIPDLSVPGNLLRWRRIEEAKRRLAYMLLRLDLPLVSRAGNRLTFRLLADETRSDGTVEQVLTGHDNGQVTLNVAEADDDRREAMRLGMGERYRTLLGHCRHEVGHFYFDVLVEEGGRRAAFDALFGNPDQDYGEALKRHYAEGAPERWEDTHVSAYATAHPWEDFAETFAHWLHMTDGLETAQAHELSGGPDPFAPGPVEPLVEAWGRLSVAMNAMSRALGQPDLYPFVIAPGVVRKLGFVHGLLAERLRAAA</sequence>
<dbReference type="AlphaFoldDB" id="A0A5C4NHD2"/>
<dbReference type="RefSeq" id="WP_139081229.1">
    <property type="nucleotide sequence ID" value="NZ_VDFV01000008.1"/>
</dbReference>
<dbReference type="Pfam" id="PF15887">
    <property type="entry name" value="Peptidase_Mx"/>
    <property type="match status" value="1"/>
</dbReference>
<evidence type="ECO:0000313" key="3">
    <source>
        <dbReference type="Proteomes" id="UP000305709"/>
    </source>
</evidence>
<dbReference type="OrthoDB" id="256753at2"/>
<name>A0A5C4NHD2_9RHOB</name>
<dbReference type="Proteomes" id="UP000305709">
    <property type="component" value="Unassembled WGS sequence"/>
</dbReference>
<dbReference type="PIRSF" id="PIRSF012641">
    <property type="entry name" value="UCP012641"/>
    <property type="match status" value="1"/>
</dbReference>
<organism evidence="2 3">
    <name type="scientific">Rubellimicrobium roseum</name>
    <dbReference type="NCBI Taxonomy" id="687525"/>
    <lineage>
        <taxon>Bacteria</taxon>
        <taxon>Pseudomonadati</taxon>
        <taxon>Pseudomonadota</taxon>
        <taxon>Alphaproteobacteria</taxon>
        <taxon>Rhodobacterales</taxon>
        <taxon>Roseobacteraceae</taxon>
        <taxon>Rubellimicrobium</taxon>
    </lineage>
</organism>
<dbReference type="Pfam" id="PF10005">
    <property type="entry name" value="Zn_ribbon_DZR_6"/>
    <property type="match status" value="1"/>
</dbReference>
<keyword evidence="3" id="KW-1185">Reference proteome</keyword>
<evidence type="ECO:0000313" key="2">
    <source>
        <dbReference type="EMBL" id="TNC72446.1"/>
    </source>
</evidence>